<gene>
    <name evidence="3" type="ORF">D7B24_000350</name>
</gene>
<dbReference type="RefSeq" id="XP_028492728.1">
    <property type="nucleotide sequence ID" value="XM_028634608.1"/>
</dbReference>
<feature type="transmembrane region" description="Helical" evidence="1">
    <location>
        <begin position="297"/>
        <end position="316"/>
    </location>
</feature>
<dbReference type="GO" id="GO:0016757">
    <property type="term" value="F:glycosyltransferase activity"/>
    <property type="evidence" value="ECO:0007669"/>
    <property type="project" value="InterPro"/>
</dbReference>
<reference evidence="3 4" key="1">
    <citation type="submission" date="2018-10" db="EMBL/GenBank/DDBJ databases">
        <title>Genome sequence of Verticillium nonalfalfae VnAa140.</title>
        <authorList>
            <person name="Stajich J.E."/>
            <person name="Kasson M.T."/>
        </authorList>
    </citation>
    <scope>NUCLEOTIDE SEQUENCE [LARGE SCALE GENOMIC DNA]</scope>
    <source>
        <strain evidence="3 4">VnAa140</strain>
    </source>
</reference>
<dbReference type="CDD" id="cd22189">
    <property type="entry name" value="PGAP4-like_fungal"/>
    <property type="match status" value="1"/>
</dbReference>
<evidence type="ECO:0000313" key="4">
    <source>
        <dbReference type="Proteomes" id="UP000267145"/>
    </source>
</evidence>
<evidence type="ECO:0000256" key="2">
    <source>
        <dbReference type="SAM" id="SignalP"/>
    </source>
</evidence>
<keyword evidence="1" id="KW-0472">Membrane</keyword>
<keyword evidence="2" id="KW-0732">Signal</keyword>
<evidence type="ECO:0008006" key="5">
    <source>
        <dbReference type="Google" id="ProtNLM"/>
    </source>
</evidence>
<dbReference type="PANTHER" id="PTHR31410:SF1">
    <property type="entry name" value="POST-GPI ATTACHMENT TO PROTEINS FACTOR 4"/>
    <property type="match status" value="1"/>
</dbReference>
<dbReference type="GO" id="GO:0000139">
    <property type="term" value="C:Golgi membrane"/>
    <property type="evidence" value="ECO:0007669"/>
    <property type="project" value="InterPro"/>
</dbReference>
<dbReference type="EMBL" id="RBVV01000100">
    <property type="protein sequence ID" value="RNJ54570.1"/>
    <property type="molecule type" value="Genomic_DNA"/>
</dbReference>
<accession>A0A3M9Y5Z8</accession>
<feature type="signal peptide" evidence="2">
    <location>
        <begin position="1"/>
        <end position="23"/>
    </location>
</feature>
<evidence type="ECO:0000256" key="1">
    <source>
        <dbReference type="SAM" id="Phobius"/>
    </source>
</evidence>
<sequence length="414" mass="47671">MKMRYINFAFVSLWLLGFQYCRIHNYRDPTSYFFKPERAYRSEYSNTRILEAQRFIEEHAGVPSLRTNRILRPTEEAPRLCIGIPSFGQRPGMDDSLLHTLASLIDHLTHVERETIYIAVLIVDNPPTKHPSFYTQQLTMFADEILGYDGHINRTKTVLAFDGGNLNPVLIPDTLSIQRKIDSDVALLVDACQSTQAGYFALVEDDVVASKDWFARTLEAVTLLEEKRHKSHRDWLYLRLFYSETYLGWNDEEWMCYAAWIVSAYVFVISCLAIATRLSTPGRSTTSCRCSKHFIKIYASVLSLWLPLTIALYFLAGRLTMQPMSPGVHQMSNYGCCTQALVFPKRHMEDVSHHLRDPEFELFPDQMIEILADREGLAKWALVPSAVQHVGRKSSSIAVGRTKPTWNFRFEKQH</sequence>
<organism evidence="3 4">
    <name type="scientific">Verticillium nonalfalfae</name>
    <dbReference type="NCBI Taxonomy" id="1051616"/>
    <lineage>
        <taxon>Eukaryota</taxon>
        <taxon>Fungi</taxon>
        <taxon>Dikarya</taxon>
        <taxon>Ascomycota</taxon>
        <taxon>Pezizomycotina</taxon>
        <taxon>Sordariomycetes</taxon>
        <taxon>Hypocreomycetidae</taxon>
        <taxon>Glomerellales</taxon>
        <taxon>Plectosphaerellaceae</taxon>
        <taxon>Verticillium</taxon>
    </lineage>
</organism>
<dbReference type="GO" id="GO:0006506">
    <property type="term" value="P:GPI anchor biosynthetic process"/>
    <property type="evidence" value="ECO:0007669"/>
    <property type="project" value="InterPro"/>
</dbReference>
<protein>
    <recommendedName>
        <fullName evidence="5">Glycosyltransferase 2-like domain-containing protein</fullName>
    </recommendedName>
</protein>
<dbReference type="PANTHER" id="PTHR31410">
    <property type="entry name" value="TRANSMEMBRANE PROTEIN 246"/>
    <property type="match status" value="1"/>
</dbReference>
<dbReference type="AlphaFoldDB" id="A0A3M9Y5Z8"/>
<evidence type="ECO:0000313" key="3">
    <source>
        <dbReference type="EMBL" id="RNJ54570.1"/>
    </source>
</evidence>
<dbReference type="InterPro" id="IPR029675">
    <property type="entry name" value="PGAP4"/>
</dbReference>
<feature type="chain" id="PRO_5018010663" description="Glycosyltransferase 2-like domain-containing protein" evidence="2">
    <location>
        <begin position="24"/>
        <end position="414"/>
    </location>
</feature>
<proteinExistence type="predicted"/>
<keyword evidence="1" id="KW-0812">Transmembrane</keyword>
<feature type="transmembrane region" description="Helical" evidence="1">
    <location>
        <begin position="257"/>
        <end position="276"/>
    </location>
</feature>
<dbReference type="GeneID" id="39604039"/>
<keyword evidence="1" id="KW-1133">Transmembrane helix</keyword>
<comment type="caution">
    <text evidence="3">The sequence shown here is derived from an EMBL/GenBank/DDBJ whole genome shotgun (WGS) entry which is preliminary data.</text>
</comment>
<dbReference type="Proteomes" id="UP000267145">
    <property type="component" value="Unassembled WGS sequence"/>
</dbReference>
<name>A0A3M9Y5Z8_9PEZI</name>
<keyword evidence="4" id="KW-1185">Reference proteome</keyword>